<proteinExistence type="predicted"/>
<dbReference type="InterPro" id="IPR001763">
    <property type="entry name" value="Rhodanese-like_dom"/>
</dbReference>
<evidence type="ECO:0000259" key="1">
    <source>
        <dbReference type="PROSITE" id="PS50206"/>
    </source>
</evidence>
<evidence type="ECO:0000313" key="2">
    <source>
        <dbReference type="EMBL" id="ANZ44992.1"/>
    </source>
</evidence>
<organism evidence="2 3">
    <name type="scientific">Cloacibacillus porcorum</name>
    <dbReference type="NCBI Taxonomy" id="1197717"/>
    <lineage>
        <taxon>Bacteria</taxon>
        <taxon>Thermotogati</taxon>
        <taxon>Synergistota</taxon>
        <taxon>Synergistia</taxon>
        <taxon>Synergistales</taxon>
        <taxon>Synergistaceae</taxon>
        <taxon>Cloacibacillus</taxon>
    </lineage>
</organism>
<dbReference type="SMART" id="SM00450">
    <property type="entry name" value="RHOD"/>
    <property type="match status" value="1"/>
</dbReference>
<keyword evidence="3" id="KW-1185">Reference proteome</keyword>
<protein>
    <recommendedName>
        <fullName evidence="1">Rhodanese domain-containing protein</fullName>
    </recommendedName>
</protein>
<dbReference type="EMBL" id="CP016757">
    <property type="protein sequence ID" value="ANZ44992.1"/>
    <property type="molecule type" value="Genomic_DNA"/>
</dbReference>
<dbReference type="Pfam" id="PF00581">
    <property type="entry name" value="Rhodanese"/>
    <property type="match status" value="1"/>
</dbReference>
<dbReference type="AlphaFoldDB" id="A0A1B2I4U4"/>
<dbReference type="STRING" id="1197717.BED41_07820"/>
<dbReference type="SUPFAM" id="SSF52821">
    <property type="entry name" value="Rhodanese/Cell cycle control phosphatase"/>
    <property type="match status" value="1"/>
</dbReference>
<dbReference type="Proteomes" id="UP000093044">
    <property type="component" value="Chromosome"/>
</dbReference>
<dbReference type="PANTHER" id="PTHR44086:SF10">
    <property type="entry name" value="THIOSULFATE SULFURTRANSFERASE_RHODANESE-LIKE DOMAIN-CONTAINING PROTEIN 3"/>
    <property type="match status" value="1"/>
</dbReference>
<accession>A0A1B2I4U4</accession>
<dbReference type="GO" id="GO:0004792">
    <property type="term" value="F:thiosulfate-cyanide sulfurtransferase activity"/>
    <property type="evidence" value="ECO:0007669"/>
    <property type="project" value="TreeGrafter"/>
</dbReference>
<dbReference type="CDD" id="cd00158">
    <property type="entry name" value="RHOD"/>
    <property type="match status" value="1"/>
</dbReference>
<reference evidence="2" key="1">
    <citation type="submission" date="2016-08" db="EMBL/GenBank/DDBJ databases">
        <title>Complete genome of Cloacibacillus porcorum.</title>
        <authorList>
            <person name="Looft T."/>
            <person name="Bayles D.O."/>
            <person name="Alt D.P."/>
        </authorList>
    </citation>
    <scope>NUCLEOTIDE SEQUENCE [LARGE SCALE GENOMIC DNA]</scope>
    <source>
        <strain evidence="2">CL-84</strain>
    </source>
</reference>
<evidence type="ECO:0000313" key="3">
    <source>
        <dbReference type="Proteomes" id="UP000093044"/>
    </source>
</evidence>
<name>A0A1B2I4U4_9BACT</name>
<feature type="domain" description="Rhodanese" evidence="1">
    <location>
        <begin position="31"/>
        <end position="118"/>
    </location>
</feature>
<dbReference type="PROSITE" id="PS50206">
    <property type="entry name" value="RHODANESE_3"/>
    <property type="match status" value="1"/>
</dbReference>
<sequence length="123" mass="13505">MMGATQAAKAEAAAYPLKKISPQEVAVLLETQRPIAIIDVRSLPDFKAGHIPTAESLPFELMMDAMTHTMIPDVNKVIVVYGANDKMSKEAGQKLCDFGYKNVYYMPTFTEWVGEIVVIGPAK</sequence>
<dbReference type="KEGG" id="cpor:BED41_07820"/>
<dbReference type="PANTHER" id="PTHR44086">
    <property type="entry name" value="THIOSULFATE SULFURTRANSFERASE RDL2, MITOCHONDRIAL-RELATED"/>
    <property type="match status" value="1"/>
</dbReference>
<gene>
    <name evidence="2" type="ORF">BED41_07820</name>
</gene>
<dbReference type="Gene3D" id="3.40.250.10">
    <property type="entry name" value="Rhodanese-like domain"/>
    <property type="match status" value="1"/>
</dbReference>
<dbReference type="InterPro" id="IPR036873">
    <property type="entry name" value="Rhodanese-like_dom_sf"/>
</dbReference>